<dbReference type="OrthoDB" id="15051at2157"/>
<dbReference type="RefSeq" id="WP_120082836.1">
    <property type="nucleotide sequence ID" value="NZ_QMDW01000002.1"/>
</dbReference>
<dbReference type="Proteomes" id="UP000281564">
    <property type="component" value="Unassembled WGS sequence"/>
</dbReference>
<evidence type="ECO:0000313" key="3">
    <source>
        <dbReference type="Proteomes" id="UP000281564"/>
    </source>
</evidence>
<name>A0A3A6QGQ0_9EURY</name>
<feature type="domain" description="Nmd3 N-terminal" evidence="1">
    <location>
        <begin position="8"/>
        <end position="255"/>
    </location>
</feature>
<dbReference type="EMBL" id="QMDW01000002">
    <property type="protein sequence ID" value="RJX51395.1"/>
    <property type="molecule type" value="Genomic_DNA"/>
</dbReference>
<evidence type="ECO:0000313" key="2">
    <source>
        <dbReference type="EMBL" id="RJX51395.1"/>
    </source>
</evidence>
<protein>
    <recommendedName>
        <fullName evidence="1">Nmd3 N-terminal domain-containing protein</fullName>
    </recommendedName>
</protein>
<dbReference type="Pfam" id="PF04981">
    <property type="entry name" value="NMD3"/>
    <property type="match status" value="1"/>
</dbReference>
<keyword evidence="3" id="KW-1185">Reference proteome</keyword>
<organism evidence="2 3">
    <name type="scientific">Halonotius pteroides</name>
    <dbReference type="NCBI Taxonomy" id="268735"/>
    <lineage>
        <taxon>Archaea</taxon>
        <taxon>Methanobacteriati</taxon>
        <taxon>Methanobacteriota</taxon>
        <taxon>Stenosarchaea group</taxon>
        <taxon>Halobacteria</taxon>
        <taxon>Halobacteriales</taxon>
        <taxon>Haloferacaceae</taxon>
        <taxon>Halonotius</taxon>
    </lineage>
</organism>
<proteinExistence type="predicted"/>
<accession>A0A3A6QGQ0</accession>
<dbReference type="PANTHER" id="PTHR12746:SF2">
    <property type="entry name" value="60S RIBOSOMAL EXPORT PROTEIN NMD3"/>
    <property type="match status" value="1"/>
</dbReference>
<reference evidence="2 3" key="1">
    <citation type="submission" date="2018-06" db="EMBL/GenBank/DDBJ databases">
        <title>Halonotius sp. F13-13 a new haloarchaeeon isolated from a solar saltern from Isla Cristina, Huelva, Spain.</title>
        <authorList>
            <person name="Duran-Viseras A."/>
            <person name="Sanchez-Porro C."/>
            <person name="Ventosa A."/>
        </authorList>
    </citation>
    <scope>NUCLEOTIDE SEQUENCE [LARGE SCALE GENOMIC DNA]</scope>
    <source>
        <strain evidence="2 3">CECT 7525</strain>
    </source>
</reference>
<comment type="caution">
    <text evidence="2">The sequence shown here is derived from an EMBL/GenBank/DDBJ whole genome shotgun (WGS) entry which is preliminary data.</text>
</comment>
<dbReference type="PANTHER" id="PTHR12746">
    <property type="entry name" value="NONSENSE-MEDIATED MRNA DECAY PROTEIN 3"/>
    <property type="match status" value="1"/>
</dbReference>
<evidence type="ECO:0000259" key="1">
    <source>
        <dbReference type="Pfam" id="PF04981"/>
    </source>
</evidence>
<gene>
    <name evidence="2" type="ORF">DP106_01505</name>
</gene>
<dbReference type="InterPro" id="IPR039768">
    <property type="entry name" value="Nmd3"/>
</dbReference>
<dbReference type="AlphaFoldDB" id="A0A3A6QGQ0"/>
<sequence>MTESRGFCPECGETVAERAEPRPGAPRADSDALCDSCYFDAFDFIDAPERVQVSVCGRCGAVHRGNRWVDVGAVDYTDIAIDAVSESLSVHIDATNVEWGVEPEQVDETTIRMHCTFSGVVRETLLEEELIVPVRIATEVCDRCGRIAGGYYASIVQVRADGREPTDEEAAEAIEIAESYVAGKEADGDREAFITEIDTDDDAGPTIKLSTNKLGQAVANRVTDRFGGTVDDHPTLVTEDSDGNEVYRVTFVARLPKYTAGDVVDPEDGDGPVVVRSAHNNLTGRRLTTGDPYEASGDGDGLPTVEPIGHRRDAVATTVVAVEDEHSIQLLDPETYEAKTVARPDFVDPDAETVPVVKDGSDVYILPKSE</sequence>
<dbReference type="InterPro" id="IPR007064">
    <property type="entry name" value="Nmd3_N"/>
</dbReference>
<dbReference type="GO" id="GO:0043023">
    <property type="term" value="F:ribosomal large subunit binding"/>
    <property type="evidence" value="ECO:0007669"/>
    <property type="project" value="InterPro"/>
</dbReference>
<dbReference type="GO" id="GO:0005737">
    <property type="term" value="C:cytoplasm"/>
    <property type="evidence" value="ECO:0007669"/>
    <property type="project" value="TreeGrafter"/>
</dbReference>